<feature type="transmembrane region" description="Helical" evidence="1">
    <location>
        <begin position="37"/>
        <end position="58"/>
    </location>
</feature>
<keyword evidence="1" id="KW-0472">Membrane</keyword>
<dbReference type="SUPFAM" id="SSF52317">
    <property type="entry name" value="Class I glutamine amidotransferase-like"/>
    <property type="match status" value="1"/>
</dbReference>
<evidence type="ECO:0000256" key="1">
    <source>
        <dbReference type="SAM" id="Phobius"/>
    </source>
</evidence>
<evidence type="ECO:0000313" key="3">
    <source>
        <dbReference type="EMBL" id="MBL4932478.1"/>
    </source>
</evidence>
<accession>A0A937FI37</accession>
<dbReference type="PANTHER" id="PTHR37947:SF2">
    <property type="entry name" value="VON WILLEBRAND FACTOR TYPE A"/>
    <property type="match status" value="1"/>
</dbReference>
<dbReference type="RefSeq" id="WP_202767833.1">
    <property type="nucleotide sequence ID" value="NZ_JAESWA010000022.1"/>
</dbReference>
<reference evidence="3" key="1">
    <citation type="submission" date="2021-01" db="EMBL/GenBank/DDBJ databases">
        <title>Genome public.</title>
        <authorList>
            <person name="Liu C."/>
            <person name="Sun Q."/>
        </authorList>
    </citation>
    <scope>NUCLEOTIDE SEQUENCE</scope>
    <source>
        <strain evidence="3">YIM B02565</strain>
    </source>
</reference>
<keyword evidence="1" id="KW-1133">Transmembrane helix</keyword>
<dbReference type="Pfam" id="PF00092">
    <property type="entry name" value="VWA"/>
    <property type="match status" value="2"/>
</dbReference>
<gene>
    <name evidence="3" type="ORF">JK634_11715</name>
</gene>
<name>A0A937FI37_9CLOT</name>
<dbReference type="InterPro" id="IPR002035">
    <property type="entry name" value="VWF_A"/>
</dbReference>
<evidence type="ECO:0000313" key="4">
    <source>
        <dbReference type="Proteomes" id="UP000623681"/>
    </source>
</evidence>
<sequence>MSIEVLRPIYLILIPILVIFIIYLGKSIIEDKRRKRLIIIIRCVIAILLTLSLVNITVNKITKDTSTIFLLDLSHSNEEFKENGQDFIKKTLKEMGTSDYAGIVVFGQDAKVEKFVSKSKTINTIESKPIASATNIENAINTGISLFPSDKAKRFVLITDGEENIGKLEKTIPSLNEQNIDMKVYKVEKSFKKEVYVDSLKLPDKINIGDEFSIGVGIYSNIQTKTKVYLYEGSTLKAQSEVSLTKGMNNFTFKDIQKSGGVKNYKVVIDPAEDTEVKNNEYIGYTNVLTREKVFIAEGKKGQGDNIANILTSLGYSYDRGLGTELPGALKDMLAYKGIISVDIHGEDFPKGFKDSLDSYVKEYGGAFIATGGEDSYALGEYTNTPLEKVLPVNMDMRGKKEIPKMSITLVIDHSGSMGGGSGEVSKLTLAKEAAQKAADTLRENDEIGVIAFDQSYSWVVKGEKGSNKEVVKDKIGQIQVNGGTSIYPALKEAYEYEKNSDAKIKHIILLTDGQDGFRQYDDIIDGLGKNNITLSTVSVGEDADTKLLQSLAESGKGRSYHTDIYTDLPRIFAKEIFMASKAYLNNREFTPKLVNSHEVLDGVINDGKIPNLLGYIGTSPKENATVVFNSDEDDPILALWQYGLGRSVAWTSDVTGKWDANYTNWDGYKKLWGNILNWSLEDYTSGESNLNISVQGNEAHIEYKSNSVKDNTKLSGIYTKSDGTQGDFNLDIKAPGVYEKNISLDESSFYSVSVREENDGKITSVKNGVIALQYSLEYKLMGDTGALDSLVEGTNGKFIKLPKDIFNGEIKKVKGGINLSLPLTILALILLMLEIAYRRLDLNITLPKFINRIHFKKKVKKAPLKKERNLAESKIEIIPKVLENNQAPKEKVKKDKVKKNERAKLNTELLLKKKKDRSNE</sequence>
<evidence type="ECO:0000259" key="2">
    <source>
        <dbReference type="PROSITE" id="PS50234"/>
    </source>
</evidence>
<dbReference type="EMBL" id="JAESWA010000022">
    <property type="protein sequence ID" value="MBL4932478.1"/>
    <property type="molecule type" value="Genomic_DNA"/>
</dbReference>
<feature type="domain" description="VWFA" evidence="2">
    <location>
        <begin position="407"/>
        <end position="577"/>
    </location>
</feature>
<dbReference type="Pfam" id="PF07090">
    <property type="entry name" value="GATase1_like"/>
    <property type="match status" value="1"/>
</dbReference>
<feature type="transmembrane region" description="Helical" evidence="1">
    <location>
        <begin position="6"/>
        <end position="25"/>
    </location>
</feature>
<dbReference type="InterPro" id="IPR010768">
    <property type="entry name" value="GATase1-like"/>
</dbReference>
<dbReference type="PANTHER" id="PTHR37947">
    <property type="entry name" value="BLL2462 PROTEIN"/>
    <property type="match status" value="1"/>
</dbReference>
<dbReference type="InterPro" id="IPR029062">
    <property type="entry name" value="Class_I_gatase-like"/>
</dbReference>
<proteinExistence type="predicted"/>
<dbReference type="InterPro" id="IPR036465">
    <property type="entry name" value="vWFA_dom_sf"/>
</dbReference>
<organism evidence="3 4">
    <name type="scientific">Clostridium paridis</name>
    <dbReference type="NCBI Taxonomy" id="2803863"/>
    <lineage>
        <taxon>Bacteria</taxon>
        <taxon>Bacillati</taxon>
        <taxon>Bacillota</taxon>
        <taxon>Clostridia</taxon>
        <taxon>Eubacteriales</taxon>
        <taxon>Clostridiaceae</taxon>
        <taxon>Clostridium</taxon>
    </lineage>
</organism>
<dbReference type="PROSITE" id="PS50234">
    <property type="entry name" value="VWFA"/>
    <property type="match status" value="1"/>
</dbReference>
<protein>
    <submittedName>
        <fullName evidence="3">VWA domain-containing protein</fullName>
    </submittedName>
</protein>
<comment type="caution">
    <text evidence="3">The sequence shown here is derived from an EMBL/GenBank/DDBJ whole genome shotgun (WGS) entry which is preliminary data.</text>
</comment>
<keyword evidence="4" id="KW-1185">Reference proteome</keyword>
<dbReference type="Gene3D" id="3.40.50.410">
    <property type="entry name" value="von Willebrand factor, type A domain"/>
    <property type="match status" value="2"/>
</dbReference>
<feature type="transmembrane region" description="Helical" evidence="1">
    <location>
        <begin position="820"/>
        <end position="838"/>
    </location>
</feature>
<dbReference type="Proteomes" id="UP000623681">
    <property type="component" value="Unassembled WGS sequence"/>
</dbReference>
<dbReference type="AlphaFoldDB" id="A0A937FI37"/>
<dbReference type="SUPFAM" id="SSF53300">
    <property type="entry name" value="vWA-like"/>
    <property type="match status" value="2"/>
</dbReference>
<keyword evidence="1" id="KW-0812">Transmembrane</keyword>
<dbReference type="SMART" id="SM00327">
    <property type="entry name" value="VWA"/>
    <property type="match status" value="2"/>
</dbReference>
<dbReference type="Gene3D" id="3.40.50.880">
    <property type="match status" value="1"/>
</dbReference>